<feature type="transmembrane region" description="Helical" evidence="1">
    <location>
        <begin position="341"/>
        <end position="360"/>
    </location>
</feature>
<dbReference type="Proteomes" id="UP000011058">
    <property type="component" value="Chromosome"/>
</dbReference>
<evidence type="ECO:0000313" key="4">
    <source>
        <dbReference type="Proteomes" id="UP000011058"/>
    </source>
</evidence>
<feature type="transmembrane region" description="Helical" evidence="1">
    <location>
        <begin position="249"/>
        <end position="268"/>
    </location>
</feature>
<dbReference type="Pfam" id="PF01433">
    <property type="entry name" value="Peptidase_M1"/>
    <property type="match status" value="1"/>
</dbReference>
<dbReference type="GO" id="GO:0008237">
    <property type="term" value="F:metallopeptidase activity"/>
    <property type="evidence" value="ECO:0007669"/>
    <property type="project" value="InterPro"/>
</dbReference>
<dbReference type="STRING" id="1166018.FAES_5299"/>
<dbReference type="OrthoDB" id="100605at2"/>
<dbReference type="Gene3D" id="1.10.390.10">
    <property type="entry name" value="Neutral Protease Domain 2"/>
    <property type="match status" value="1"/>
</dbReference>
<dbReference type="AlphaFoldDB" id="I0KGP5"/>
<proteinExistence type="predicted"/>
<feature type="transmembrane region" description="Helical" evidence="1">
    <location>
        <begin position="180"/>
        <end position="200"/>
    </location>
</feature>
<dbReference type="Pfam" id="PF12730">
    <property type="entry name" value="ABC2_membrane_4"/>
    <property type="match status" value="1"/>
</dbReference>
<organism evidence="3 4">
    <name type="scientific">Fibrella aestuarina BUZ 2</name>
    <dbReference type="NCBI Taxonomy" id="1166018"/>
    <lineage>
        <taxon>Bacteria</taxon>
        <taxon>Pseudomonadati</taxon>
        <taxon>Bacteroidota</taxon>
        <taxon>Cytophagia</taxon>
        <taxon>Cytophagales</taxon>
        <taxon>Spirosomataceae</taxon>
        <taxon>Fibrella</taxon>
    </lineage>
</organism>
<dbReference type="GO" id="GO:0008270">
    <property type="term" value="F:zinc ion binding"/>
    <property type="evidence" value="ECO:0007669"/>
    <property type="project" value="InterPro"/>
</dbReference>
<feature type="transmembrane region" description="Helical" evidence="1">
    <location>
        <begin position="547"/>
        <end position="565"/>
    </location>
</feature>
<feature type="transmembrane region" description="Helical" evidence="1">
    <location>
        <begin position="151"/>
        <end position="173"/>
    </location>
</feature>
<feature type="domain" description="Peptidase M1 membrane alanine aminopeptidase" evidence="2">
    <location>
        <begin position="894"/>
        <end position="1073"/>
    </location>
</feature>
<feature type="transmembrane region" description="Helical" evidence="1">
    <location>
        <begin position="459"/>
        <end position="480"/>
    </location>
</feature>
<keyword evidence="1" id="KW-0472">Membrane</keyword>
<feature type="transmembrane region" description="Helical" evidence="1">
    <location>
        <begin position="380"/>
        <end position="401"/>
    </location>
</feature>
<keyword evidence="1" id="KW-1133">Transmembrane helix</keyword>
<dbReference type="InterPro" id="IPR027268">
    <property type="entry name" value="Peptidase_M4/M1_CTD_sf"/>
</dbReference>
<dbReference type="EMBL" id="HE796683">
    <property type="protein sequence ID" value="CCH03298.1"/>
    <property type="molecule type" value="Genomic_DNA"/>
</dbReference>
<evidence type="ECO:0000259" key="2">
    <source>
        <dbReference type="Pfam" id="PF01433"/>
    </source>
</evidence>
<dbReference type="SUPFAM" id="SSF55486">
    <property type="entry name" value="Metalloproteases ('zincins'), catalytic domain"/>
    <property type="match status" value="1"/>
</dbReference>
<dbReference type="KEGG" id="fae:FAES_5299"/>
<feature type="transmembrane region" description="Helical" evidence="1">
    <location>
        <begin position="106"/>
        <end position="131"/>
    </location>
</feature>
<gene>
    <name evidence="3" type="ORF">FAES_5299</name>
</gene>
<dbReference type="PATRIC" id="fig|1166018.3.peg.2274"/>
<reference evidence="3 4" key="1">
    <citation type="journal article" date="2012" name="J. Bacteriol.">
        <title>Genome Sequence of Fibrella aestuarina BUZ 2T, a Filamentous Marine Bacterium.</title>
        <authorList>
            <person name="Filippini M."/>
            <person name="Qi W."/>
            <person name="Blom J."/>
            <person name="Goesmann A."/>
            <person name="Smits T.H."/>
            <person name="Bagheri H.C."/>
        </authorList>
    </citation>
    <scope>NUCLEOTIDE SEQUENCE [LARGE SCALE GENOMIC DNA]</scope>
    <source>
        <strain evidence="4">BUZ 2T</strain>
    </source>
</reference>
<feature type="transmembrane region" description="Helical" evidence="1">
    <location>
        <begin position="60"/>
        <end position="80"/>
    </location>
</feature>
<dbReference type="eggNOG" id="COG1277">
    <property type="taxonomic scope" value="Bacteria"/>
</dbReference>
<dbReference type="eggNOG" id="COG0308">
    <property type="taxonomic scope" value="Bacteria"/>
</dbReference>
<feature type="transmembrane region" description="Helical" evidence="1">
    <location>
        <begin position="492"/>
        <end position="509"/>
    </location>
</feature>
<feature type="transmembrane region" description="Helical" evidence="1">
    <location>
        <begin position="12"/>
        <end position="35"/>
    </location>
</feature>
<accession>I0KGP5</accession>
<feature type="transmembrane region" description="Helical" evidence="1">
    <location>
        <begin position="422"/>
        <end position="447"/>
    </location>
</feature>
<name>I0KGP5_9BACT</name>
<dbReference type="HOGENOM" id="CLU_007999_0_0_10"/>
<keyword evidence="4" id="KW-1185">Reference proteome</keyword>
<evidence type="ECO:0000313" key="3">
    <source>
        <dbReference type="EMBL" id="CCH03298.1"/>
    </source>
</evidence>
<feature type="transmembrane region" description="Helical" evidence="1">
    <location>
        <begin position="586"/>
        <end position="607"/>
    </location>
</feature>
<dbReference type="InterPro" id="IPR014782">
    <property type="entry name" value="Peptidase_M1_dom"/>
</dbReference>
<dbReference type="RefSeq" id="WP_015334397.1">
    <property type="nucleotide sequence ID" value="NC_020054.1"/>
</dbReference>
<protein>
    <recommendedName>
        <fullName evidence="2">Peptidase M1 membrane alanine aminopeptidase domain-containing protein</fullName>
    </recommendedName>
</protein>
<sequence>MFASIFTFEIRYWLRQPMVWIFMLVNITMFAWAAASDDLTIGGSFGNIYKNAPFVIQNQYGVWTIFALLMTTAFVQNAALRDFTYNSHQLVFSSPIRKIDYLAGRFFGSFCVALIPFLGISIGILLGTLIGKMTGATDADRYGPVVWSAHLNAFLTFAVGNTFISGTFIFMLAALSRSTVVAFVGAVLLLVAQAVAGNLLRDLDNEKLVAYFDALGFGPFGLVTKYWTVADKNTRSVSLLNGDMGINRLIWFGVGLLWLAITYSRFSFAERTAKPTRMGWFGRRKKAARPTDDLPADAAGVGVFGAVNPLPPVRVQTSAGVQWAQAWRIARTDFWGISKGVAFLVILLAGLLNMGFSLRFADQSYGLYSYPVTYQVIQTIQGTMGIFLFAIIIFYSGDLIWKERDADLAQIYDSMPHRNWSVFVGKLLAMTGVVFVVQLLCIVAGLLAQTLKGYTAYDLRQYIVEMGVISMLRLIPIIVLSMLIHTLVNNKYVAFFAVVVILIMNAYIWSPLDVQSNLVQFNASPDYTYSDMNGWGPYVAAIAWFRAYWLLFTVLLGVVAVLFWVRGKDTTWRSRWQQARQASAGLNARVALGTLVAWLAVGGFLFYNTQVLNPYVTSKVQEKRQVAYEKTYKKFENRPQPRITDVAYTIDLYPAERELAVQGRYQLTNHTNVPIDSLHIVLPNRMTYALTLPGAQRVLNDSVHQYQIYRLARPLAPGDSIQLSWTVQHRAKGIENEIAFVQQVNQNGSFFNNADVSPQIGYQKEGEISGKNDRKEYDLPERARMLKLQRTCTDACMNTYIGGNADWVNVKTTISTSPDQIAVAPGSLRKEWTGSDKQGRPRRYFSYALDHPSLNFYSFISAQFEVDRTKWNGIDVEVYYDKKHAYNVRNMSESIKQSLAYYTEHFGPYRHKQARIIEFPRYASFAQAFPGTMPYSESIGFIAKIDPETDIDMVKYVVAHEMGHQWWAHQVIGAEMQGATLLSETMAQYSALMVMQKAYGRDRMKRFLGYESDNYLQARGSESEKEVPLETVENQGYIHYRKGSLVMFNLKEFIGETAVNTALRDLVNTYAYRLPPYPTSYALVDRLRTQTPDSLQSTIRDLFEQITIYDNRATTATAKKRNDGQYDVTVTVQTAKLRADSLGRETPLPLNDLIDVGVYGKPADGKKIGKLLAIRRTRMKKPSGTFTFTVKEPPYEAGVDPLSYLADRIPTDNLKKVQ</sequence>
<evidence type="ECO:0000256" key="1">
    <source>
        <dbReference type="SAM" id="Phobius"/>
    </source>
</evidence>
<keyword evidence="1" id="KW-0812">Transmembrane</keyword>